<feature type="compositionally biased region" description="Basic residues" evidence="1">
    <location>
        <begin position="119"/>
        <end position="134"/>
    </location>
</feature>
<organism evidence="2 3">
    <name type="scientific">Tanacetum coccineum</name>
    <dbReference type="NCBI Taxonomy" id="301880"/>
    <lineage>
        <taxon>Eukaryota</taxon>
        <taxon>Viridiplantae</taxon>
        <taxon>Streptophyta</taxon>
        <taxon>Embryophyta</taxon>
        <taxon>Tracheophyta</taxon>
        <taxon>Spermatophyta</taxon>
        <taxon>Magnoliopsida</taxon>
        <taxon>eudicotyledons</taxon>
        <taxon>Gunneridae</taxon>
        <taxon>Pentapetalae</taxon>
        <taxon>asterids</taxon>
        <taxon>campanulids</taxon>
        <taxon>Asterales</taxon>
        <taxon>Asteraceae</taxon>
        <taxon>Asteroideae</taxon>
        <taxon>Anthemideae</taxon>
        <taxon>Anthemidinae</taxon>
        <taxon>Tanacetum</taxon>
    </lineage>
</organism>
<comment type="caution">
    <text evidence="2">The sequence shown here is derived from an EMBL/GenBank/DDBJ whole genome shotgun (WGS) entry which is preliminary data.</text>
</comment>
<name>A0ABQ5D9V8_9ASTR</name>
<evidence type="ECO:0000313" key="3">
    <source>
        <dbReference type="Proteomes" id="UP001151760"/>
    </source>
</evidence>
<feature type="compositionally biased region" description="Basic and acidic residues" evidence="1">
    <location>
        <begin position="102"/>
        <end position="118"/>
    </location>
</feature>
<feature type="compositionally biased region" description="Basic and acidic residues" evidence="1">
    <location>
        <begin position="9"/>
        <end position="34"/>
    </location>
</feature>
<accession>A0ABQ5D9V8</accession>
<feature type="region of interest" description="Disordered" evidence="1">
    <location>
        <begin position="1"/>
        <end position="134"/>
    </location>
</feature>
<feature type="compositionally biased region" description="Basic residues" evidence="1">
    <location>
        <begin position="35"/>
        <end position="48"/>
    </location>
</feature>
<dbReference type="EMBL" id="BQNB010015068">
    <property type="protein sequence ID" value="GJT35650.1"/>
    <property type="molecule type" value="Genomic_DNA"/>
</dbReference>
<gene>
    <name evidence="2" type="ORF">Tco_0926069</name>
</gene>
<protein>
    <submittedName>
        <fullName evidence="2">Uncharacterized protein</fullName>
    </submittedName>
</protein>
<evidence type="ECO:0000256" key="1">
    <source>
        <dbReference type="SAM" id="MobiDB-lite"/>
    </source>
</evidence>
<reference evidence="2" key="1">
    <citation type="journal article" date="2022" name="Int. J. Mol. Sci.">
        <title>Draft Genome of Tanacetum Coccineum: Genomic Comparison of Closely Related Tanacetum-Family Plants.</title>
        <authorList>
            <person name="Yamashiro T."/>
            <person name="Shiraishi A."/>
            <person name="Nakayama K."/>
            <person name="Satake H."/>
        </authorList>
    </citation>
    <scope>NUCLEOTIDE SEQUENCE</scope>
</reference>
<feature type="compositionally biased region" description="Basic and acidic residues" evidence="1">
    <location>
        <begin position="49"/>
        <end position="95"/>
    </location>
</feature>
<evidence type="ECO:0000313" key="2">
    <source>
        <dbReference type="EMBL" id="GJT35650.1"/>
    </source>
</evidence>
<reference evidence="2" key="2">
    <citation type="submission" date="2022-01" db="EMBL/GenBank/DDBJ databases">
        <authorList>
            <person name="Yamashiro T."/>
            <person name="Shiraishi A."/>
            <person name="Satake H."/>
            <person name="Nakayama K."/>
        </authorList>
    </citation>
    <scope>NUCLEOTIDE SEQUENCE</scope>
</reference>
<dbReference type="Proteomes" id="UP001151760">
    <property type="component" value="Unassembled WGS sequence"/>
</dbReference>
<proteinExistence type="predicted"/>
<sequence length="253" mass="28281">MKSSLPSGKEGEGEGGEKGRGGKERRGRGEMEGRGKKRRGGKKGRGGGKYREGMRGRGGEEGGKGRGGEGKKEREKEGRKGKEGGEGRGEGSGEKGKRKRGREGEWGEKGKTRGEKDRGRRKRGGGKRGGRKEKKGQGLVHCTAFLQQLKSCFFFIAPIKLDTFWSIWSIYLAIIEKPFDESSIIADKAQKLANLCWCFRRRPIFDRFNLGRVNVNTSTVNHVTRGICTLEIQNSHFRTWRTILPFLSNFRFA</sequence>
<keyword evidence="3" id="KW-1185">Reference proteome</keyword>